<dbReference type="AlphaFoldDB" id="A0A3S4UVF5"/>
<dbReference type="EMBL" id="LR134343">
    <property type="protein sequence ID" value="VEG13931.1"/>
    <property type="molecule type" value="Genomic_DNA"/>
</dbReference>
<dbReference type="RefSeq" id="WP_126331525.1">
    <property type="nucleotide sequence ID" value="NZ_LR134343.1"/>
</dbReference>
<feature type="region of interest" description="Disordered" evidence="1">
    <location>
        <begin position="45"/>
        <end position="65"/>
    </location>
</feature>
<accession>A0A3S4UVF5</accession>
<name>A0A3S4UVF5_9GAMM</name>
<reference evidence="2 3" key="1">
    <citation type="submission" date="2018-12" db="EMBL/GenBank/DDBJ databases">
        <authorList>
            <consortium name="Pathogen Informatics"/>
        </authorList>
    </citation>
    <scope>NUCLEOTIDE SEQUENCE [LARGE SCALE GENOMIC DNA]</scope>
    <source>
        <strain evidence="2 3">NCTC10297</strain>
    </source>
</reference>
<gene>
    <name evidence="2" type="ORF">NCTC10297_01909</name>
</gene>
<dbReference type="Proteomes" id="UP000274100">
    <property type="component" value="Chromosome"/>
</dbReference>
<dbReference type="KEGG" id="mcun:NCTC10297_01909"/>
<sequence>MIKFGMDFSFRDQKEKFFINVSWAADSKCRKYGWGGKNPRALQANQNFDLKKELRENSKKAASTE</sequence>
<protein>
    <submittedName>
        <fullName evidence="2">Uncharacterized protein</fullName>
    </submittedName>
</protein>
<proteinExistence type="predicted"/>
<organism evidence="2 3">
    <name type="scientific">Moraxella cuniculi</name>
    <dbReference type="NCBI Taxonomy" id="34061"/>
    <lineage>
        <taxon>Bacteria</taxon>
        <taxon>Pseudomonadati</taxon>
        <taxon>Pseudomonadota</taxon>
        <taxon>Gammaproteobacteria</taxon>
        <taxon>Moraxellales</taxon>
        <taxon>Moraxellaceae</taxon>
        <taxon>Moraxella</taxon>
    </lineage>
</organism>
<evidence type="ECO:0000313" key="3">
    <source>
        <dbReference type="Proteomes" id="UP000274100"/>
    </source>
</evidence>
<feature type="compositionally biased region" description="Basic and acidic residues" evidence="1">
    <location>
        <begin position="49"/>
        <end position="59"/>
    </location>
</feature>
<evidence type="ECO:0000313" key="2">
    <source>
        <dbReference type="EMBL" id="VEG13931.1"/>
    </source>
</evidence>
<evidence type="ECO:0000256" key="1">
    <source>
        <dbReference type="SAM" id="MobiDB-lite"/>
    </source>
</evidence>